<comment type="similarity">
    <text evidence="1">Belongs to the SMG9 family.</text>
</comment>
<feature type="region of interest" description="Disordered" evidence="3">
    <location>
        <begin position="1"/>
        <end position="100"/>
    </location>
</feature>
<comment type="caution">
    <text evidence="4">The sequence shown here is derived from an EMBL/GenBank/DDBJ whole genome shotgun (WGS) entry which is preliminary data.</text>
</comment>
<proteinExistence type="inferred from homology"/>
<name>A0AAD7V6S8_9FUNG</name>
<dbReference type="PANTHER" id="PTHR14270:SF0">
    <property type="entry name" value="NONSENSE-MEDIATED MRNA DECAY FACTOR SMG9"/>
    <property type="match status" value="1"/>
</dbReference>
<feature type="compositionally biased region" description="Basic and acidic residues" evidence="3">
    <location>
        <begin position="15"/>
        <end position="24"/>
    </location>
</feature>
<dbReference type="GeneID" id="83211270"/>
<dbReference type="RefSeq" id="XP_058345312.1">
    <property type="nucleotide sequence ID" value="XM_058483923.1"/>
</dbReference>
<evidence type="ECO:0008006" key="6">
    <source>
        <dbReference type="Google" id="ProtNLM"/>
    </source>
</evidence>
<dbReference type="InterPro" id="IPR039177">
    <property type="entry name" value="SMG9"/>
</dbReference>
<keyword evidence="5" id="KW-1185">Reference proteome</keyword>
<dbReference type="AlphaFoldDB" id="A0AAD7V6S8"/>
<gene>
    <name evidence="4" type="ORF">O0I10_003857</name>
</gene>
<dbReference type="PANTHER" id="PTHR14270">
    <property type="entry name" value="NONSENSE-MEDIATED MRNA DECAY FACTOR SMG9"/>
    <property type="match status" value="1"/>
</dbReference>
<reference evidence="4 5" key="1">
    <citation type="submission" date="2023-03" db="EMBL/GenBank/DDBJ databases">
        <title>Genome sequence of Lichtheimia ornata CBS 291.66.</title>
        <authorList>
            <person name="Mohabir J.T."/>
            <person name="Shea T.P."/>
            <person name="Kurbessoian T."/>
            <person name="Berby B."/>
            <person name="Fontaine J."/>
            <person name="Livny J."/>
            <person name="Gnirke A."/>
            <person name="Stajich J.E."/>
            <person name="Cuomo C.A."/>
        </authorList>
    </citation>
    <scope>NUCLEOTIDE SEQUENCE [LARGE SCALE GENOMIC DNA]</scope>
    <source>
        <strain evidence="4">CBS 291.66</strain>
    </source>
</reference>
<dbReference type="Gene3D" id="3.40.50.300">
    <property type="entry name" value="P-loop containing nucleotide triphosphate hydrolases"/>
    <property type="match status" value="1"/>
</dbReference>
<protein>
    <recommendedName>
        <fullName evidence="6">Protein smg9</fullName>
    </recommendedName>
</protein>
<evidence type="ECO:0000256" key="3">
    <source>
        <dbReference type="SAM" id="MobiDB-lite"/>
    </source>
</evidence>
<dbReference type="SUPFAM" id="SSF52540">
    <property type="entry name" value="P-loop containing nucleoside triphosphate hydrolases"/>
    <property type="match status" value="1"/>
</dbReference>
<keyword evidence="2" id="KW-0866">Nonsense-mediated mRNA decay</keyword>
<sequence length="435" mass="48763">MPEKRSRDRRKDRRKQNSNDHERQFIQAPVILERRDRSAPTAAEHSTSEATPVIMKHNDKTPPRVVAKPSQSSSSSSSPLSPSGTSSSQPPANEMPGKASIPLLDRRHGRMSSDAVIKLLGDHPGHFVVGVVGKQGVGKSTVLSYLTHQPSNAFSIQSIESVAYSRHQTVGIDVFITPERTILLDTEPILSCSVLDEALRSTSMDGLHPELWLERESLYNLVFMLSVCNVVLVVSEGMQLDVAMLRYLKRAELLKFSLPDFPLIPAATFGQAQPDMNYYPDIVFVCNKCRDWELQWQQYNDMQALLGNIFADSSLKTSGLVSFSNVLPAFKLSHHGPEQNLFLLPYDPNHGQSSIRDPPKDIWNVYDDGLCGVESFQTLVSGLREQISAAPRRLGKKGQVSEKDWYKNAIKLYELVRKSEYISDYIRVAMKTTHK</sequence>
<evidence type="ECO:0000313" key="5">
    <source>
        <dbReference type="Proteomes" id="UP001234581"/>
    </source>
</evidence>
<evidence type="ECO:0000256" key="1">
    <source>
        <dbReference type="ARBA" id="ARBA00007712"/>
    </source>
</evidence>
<accession>A0AAD7V6S8</accession>
<evidence type="ECO:0000256" key="2">
    <source>
        <dbReference type="ARBA" id="ARBA00023161"/>
    </source>
</evidence>
<dbReference type="GO" id="GO:0000184">
    <property type="term" value="P:nuclear-transcribed mRNA catabolic process, nonsense-mediated decay"/>
    <property type="evidence" value="ECO:0007669"/>
    <property type="project" value="UniProtKB-KW"/>
</dbReference>
<feature type="compositionally biased region" description="Low complexity" evidence="3">
    <location>
        <begin position="69"/>
        <end position="91"/>
    </location>
</feature>
<evidence type="ECO:0000313" key="4">
    <source>
        <dbReference type="EMBL" id="KAJ8660399.1"/>
    </source>
</evidence>
<dbReference type="EMBL" id="JARTCD010000013">
    <property type="protein sequence ID" value="KAJ8660399.1"/>
    <property type="molecule type" value="Genomic_DNA"/>
</dbReference>
<dbReference type="Proteomes" id="UP001234581">
    <property type="component" value="Unassembled WGS sequence"/>
</dbReference>
<dbReference type="InterPro" id="IPR027417">
    <property type="entry name" value="P-loop_NTPase"/>
</dbReference>
<organism evidence="4 5">
    <name type="scientific">Lichtheimia ornata</name>
    <dbReference type="NCBI Taxonomy" id="688661"/>
    <lineage>
        <taxon>Eukaryota</taxon>
        <taxon>Fungi</taxon>
        <taxon>Fungi incertae sedis</taxon>
        <taxon>Mucoromycota</taxon>
        <taxon>Mucoromycotina</taxon>
        <taxon>Mucoromycetes</taxon>
        <taxon>Mucorales</taxon>
        <taxon>Lichtheimiaceae</taxon>
        <taxon>Lichtheimia</taxon>
    </lineage>
</organism>